<dbReference type="Pfam" id="PF04587">
    <property type="entry name" value="ADP_PFK_GK"/>
    <property type="match status" value="1"/>
</dbReference>
<dbReference type="RefSeq" id="WP_159750075.1">
    <property type="nucleotide sequence ID" value="NZ_CASZNZ010000086.1"/>
</dbReference>
<keyword evidence="7" id="KW-1185">Reference proteome</keyword>
<evidence type="ECO:0000256" key="2">
    <source>
        <dbReference type="ARBA" id="ARBA00022723"/>
    </source>
</evidence>
<keyword evidence="3" id="KW-0418">Kinase</keyword>
<dbReference type="Gene3D" id="3.30.1110.20">
    <property type="match status" value="1"/>
</dbReference>
<sequence>MSERIAMGFHTCVDYELVWDTTVIEEQIKAFDIRADELRMDIEVDSERAIWIVCLAHFKEGIGGEAVPLEPEDCERFASHFEYKVTLGGTATRAAIILDGLGYETMLQTSCYNEHVKRLMPKSVRTLPGVDEEHNKVYPHIVLQCRGGVRIRGNDIDFVTPRENRIMVSRDFDSLNIPILPEKFGKMITDVDVFLLGCFSEVIDKEVLKGCMEKTRALLSHLKKDAVVVLEDGCYVRKEFRYYVHEQLASVIDVLSMNEDELQDYIGRRINILDPQAVKEVLENVRESTGVKTMIVHSAAWALAYGENASGMREALEGGSIAAATRFRMGDGFKVEDYEATKKIKDKAEGIRFCEELERMLGNKVCCIPSKDLSFVEHPTVVGLGDTFAGGLLTGLLH</sequence>
<dbReference type="Proteomes" id="UP000460412">
    <property type="component" value="Unassembled WGS sequence"/>
</dbReference>
<dbReference type="GO" id="GO:0016773">
    <property type="term" value="F:phosphotransferase activity, alcohol group as acceptor"/>
    <property type="evidence" value="ECO:0007669"/>
    <property type="project" value="InterPro"/>
</dbReference>
<evidence type="ECO:0000256" key="1">
    <source>
        <dbReference type="ARBA" id="ARBA00022679"/>
    </source>
</evidence>
<keyword evidence="1" id="KW-0808">Transferase</keyword>
<evidence type="ECO:0000256" key="5">
    <source>
        <dbReference type="ARBA" id="ARBA00023152"/>
    </source>
</evidence>
<comment type="caution">
    <text evidence="6">The sequence shown here is derived from an EMBL/GenBank/DDBJ whole genome shotgun (WGS) entry which is preliminary data.</text>
</comment>
<dbReference type="EMBL" id="WUQX01000001">
    <property type="protein sequence ID" value="MXP74734.1"/>
    <property type="molecule type" value="Genomic_DNA"/>
</dbReference>
<dbReference type="InterPro" id="IPR029056">
    <property type="entry name" value="Ribokinase-like"/>
</dbReference>
<dbReference type="GO" id="GO:0016301">
    <property type="term" value="F:kinase activity"/>
    <property type="evidence" value="ECO:0007669"/>
    <property type="project" value="UniProtKB-KW"/>
</dbReference>
<dbReference type="InterPro" id="IPR007666">
    <property type="entry name" value="ADP_PFK/GK"/>
</dbReference>
<dbReference type="GO" id="GO:0006096">
    <property type="term" value="P:glycolytic process"/>
    <property type="evidence" value="ECO:0007669"/>
    <property type="project" value="UniProtKB-KW"/>
</dbReference>
<dbReference type="Gene3D" id="3.40.1190.20">
    <property type="match status" value="1"/>
</dbReference>
<evidence type="ECO:0000256" key="3">
    <source>
        <dbReference type="ARBA" id="ARBA00022777"/>
    </source>
</evidence>
<keyword evidence="4" id="KW-0460">Magnesium</keyword>
<evidence type="ECO:0008006" key="8">
    <source>
        <dbReference type="Google" id="ProtNLM"/>
    </source>
</evidence>
<protein>
    <recommendedName>
        <fullName evidence="8">ADP-dependent glucokinase</fullName>
    </recommendedName>
</protein>
<dbReference type="SUPFAM" id="SSF53613">
    <property type="entry name" value="Ribokinase-like"/>
    <property type="match status" value="1"/>
</dbReference>
<gene>
    <name evidence="6" type="ORF">GN277_04875</name>
</gene>
<dbReference type="GO" id="GO:0046872">
    <property type="term" value="F:metal ion binding"/>
    <property type="evidence" value="ECO:0007669"/>
    <property type="project" value="UniProtKB-KW"/>
</dbReference>
<organism evidence="6 7">
    <name type="scientific">Sporofaciens musculi</name>
    <dbReference type="NCBI Taxonomy" id="2681861"/>
    <lineage>
        <taxon>Bacteria</taxon>
        <taxon>Bacillati</taxon>
        <taxon>Bacillota</taxon>
        <taxon>Clostridia</taxon>
        <taxon>Lachnospirales</taxon>
        <taxon>Lachnospiraceae</taxon>
        <taxon>Sporofaciens</taxon>
    </lineage>
</organism>
<keyword evidence="5" id="KW-0324">Glycolysis</keyword>
<dbReference type="PROSITE" id="PS51255">
    <property type="entry name" value="ADPK"/>
    <property type="match status" value="1"/>
</dbReference>
<evidence type="ECO:0000313" key="6">
    <source>
        <dbReference type="EMBL" id="MXP74734.1"/>
    </source>
</evidence>
<evidence type="ECO:0000256" key="4">
    <source>
        <dbReference type="ARBA" id="ARBA00022842"/>
    </source>
</evidence>
<name>A0A7X3ME24_9FIRM</name>
<evidence type="ECO:0000313" key="7">
    <source>
        <dbReference type="Proteomes" id="UP000460412"/>
    </source>
</evidence>
<dbReference type="AlphaFoldDB" id="A0A7X3ME24"/>
<accession>A0A7X3ME24</accession>
<proteinExistence type="predicted"/>
<reference evidence="6 7" key="1">
    <citation type="submission" date="2019-12" db="EMBL/GenBank/DDBJ databases">
        <title>Sporaefaciens musculi gen. nov., sp. nov., a novel bacterium isolated from the caecum of an obese mouse.</title>
        <authorList>
            <person name="Rasmussen T.S."/>
            <person name="Streidl T."/>
            <person name="Hitch T.C.A."/>
            <person name="Wortmann E."/>
            <person name="Deptula P."/>
            <person name="Hansen M."/>
            <person name="Nielsen D.S."/>
            <person name="Clavel T."/>
            <person name="Vogensen F.K."/>
        </authorList>
    </citation>
    <scope>NUCLEOTIDE SEQUENCE [LARGE SCALE GENOMIC DNA]</scope>
    <source>
        <strain evidence="6 7">WCA-9-b2</strain>
    </source>
</reference>
<keyword evidence="2" id="KW-0479">Metal-binding</keyword>